<protein>
    <submittedName>
        <fullName evidence="4">CDP-alcohol phosphatidyltransferase family protein</fullName>
    </submittedName>
</protein>
<dbReference type="InterPro" id="IPR048254">
    <property type="entry name" value="CDP_ALCOHOL_P_TRANSF_CS"/>
</dbReference>
<feature type="transmembrane region" description="Helical" evidence="3">
    <location>
        <begin position="243"/>
        <end position="260"/>
    </location>
</feature>
<dbReference type="Gene3D" id="1.20.120.1760">
    <property type="match status" value="1"/>
</dbReference>
<keyword evidence="1 2" id="KW-0808">Transferase</keyword>
<dbReference type="InterPro" id="IPR000462">
    <property type="entry name" value="CDP-OH_P_trans"/>
</dbReference>
<dbReference type="Pfam" id="PF01066">
    <property type="entry name" value="CDP-OH_P_transf"/>
    <property type="match status" value="1"/>
</dbReference>
<organism evidence="4 5">
    <name type="scientific">Sphingosinicella xenopeptidilytica</name>
    <dbReference type="NCBI Taxonomy" id="364098"/>
    <lineage>
        <taxon>Bacteria</taxon>
        <taxon>Pseudomonadati</taxon>
        <taxon>Pseudomonadota</taxon>
        <taxon>Alphaproteobacteria</taxon>
        <taxon>Sphingomonadales</taxon>
        <taxon>Sphingosinicellaceae</taxon>
        <taxon>Sphingosinicella</taxon>
    </lineage>
</organism>
<proteinExistence type="inferred from homology"/>
<evidence type="ECO:0000313" key="5">
    <source>
        <dbReference type="Proteomes" id="UP001597124"/>
    </source>
</evidence>
<keyword evidence="5" id="KW-1185">Reference proteome</keyword>
<comment type="caution">
    <text evidence="4">The sequence shown here is derived from an EMBL/GenBank/DDBJ whole genome shotgun (WGS) entry which is preliminary data.</text>
</comment>
<feature type="transmembrane region" description="Helical" evidence="3">
    <location>
        <begin position="107"/>
        <end position="126"/>
    </location>
</feature>
<evidence type="ECO:0000256" key="3">
    <source>
        <dbReference type="SAM" id="Phobius"/>
    </source>
</evidence>
<keyword evidence="3" id="KW-0812">Transmembrane</keyword>
<keyword evidence="3" id="KW-1133">Transmembrane helix</keyword>
<feature type="transmembrane region" description="Helical" evidence="3">
    <location>
        <begin position="45"/>
        <end position="62"/>
    </location>
</feature>
<accession>A0ABW3C6K0</accession>
<comment type="similarity">
    <text evidence="2">Belongs to the CDP-alcohol phosphatidyltransferase class-I family.</text>
</comment>
<gene>
    <name evidence="4" type="ORF">ACFQ00_17215</name>
</gene>
<feature type="transmembrane region" description="Helical" evidence="3">
    <location>
        <begin position="132"/>
        <end position="151"/>
    </location>
</feature>
<dbReference type="InterPro" id="IPR043130">
    <property type="entry name" value="CDP-OH_PTrfase_TM_dom"/>
</dbReference>
<dbReference type="Proteomes" id="UP001597124">
    <property type="component" value="Unassembled WGS sequence"/>
</dbReference>
<sequence>MHSTVDTADGGRPRAIEEPLNIAVVHPVSRALLPIAVKLRIPPNAISIAGIGFGLVAAWAYFHYETPAMALAGFAAMLAWHVFDGLDGMTARATGRTSEFGRFLDGFCDYSVFILVYLSLAFAAAHEVGIGVSLPFAVAAGAAHVVQAAWYELQREVFIRRSAGQPGFVPRAAVGGFLEIGYNALQAKLMPGAQALDTALGANPALRARYVERLRPILLAATILGASGRTLAIFIACLAGSPLWYWLWEILGLSLSAILIERARRAREAALLERPA</sequence>
<feature type="transmembrane region" description="Helical" evidence="3">
    <location>
        <begin position="68"/>
        <end position="86"/>
    </location>
</feature>
<name>A0ABW3C6K0_SPHXN</name>
<dbReference type="EMBL" id="JBHTIK010000015">
    <property type="protein sequence ID" value="MFD0850079.1"/>
    <property type="molecule type" value="Genomic_DNA"/>
</dbReference>
<evidence type="ECO:0000256" key="2">
    <source>
        <dbReference type="RuleBase" id="RU003750"/>
    </source>
</evidence>
<evidence type="ECO:0000256" key="1">
    <source>
        <dbReference type="ARBA" id="ARBA00022679"/>
    </source>
</evidence>
<dbReference type="PROSITE" id="PS00379">
    <property type="entry name" value="CDP_ALCOHOL_P_TRANSF"/>
    <property type="match status" value="1"/>
</dbReference>
<evidence type="ECO:0000313" key="4">
    <source>
        <dbReference type="EMBL" id="MFD0850079.1"/>
    </source>
</evidence>
<dbReference type="RefSeq" id="WP_381493726.1">
    <property type="nucleotide sequence ID" value="NZ_JBHTIK010000015.1"/>
</dbReference>
<keyword evidence="3" id="KW-0472">Membrane</keyword>
<reference evidence="5" key="1">
    <citation type="journal article" date="2019" name="Int. J. Syst. Evol. Microbiol.">
        <title>The Global Catalogue of Microorganisms (GCM) 10K type strain sequencing project: providing services to taxonomists for standard genome sequencing and annotation.</title>
        <authorList>
            <consortium name="The Broad Institute Genomics Platform"/>
            <consortium name="The Broad Institute Genome Sequencing Center for Infectious Disease"/>
            <person name="Wu L."/>
            <person name="Ma J."/>
        </authorList>
    </citation>
    <scope>NUCLEOTIDE SEQUENCE [LARGE SCALE GENOMIC DNA]</scope>
    <source>
        <strain evidence="5">CCUG 52537</strain>
    </source>
</reference>
<feature type="transmembrane region" description="Helical" evidence="3">
    <location>
        <begin position="217"/>
        <end position="237"/>
    </location>
</feature>